<organism evidence="3 4">
    <name type="scientific">Caballeronia humi</name>
    <dbReference type="NCBI Taxonomy" id="326474"/>
    <lineage>
        <taxon>Bacteria</taxon>
        <taxon>Pseudomonadati</taxon>
        <taxon>Pseudomonadota</taxon>
        <taxon>Betaproteobacteria</taxon>
        <taxon>Burkholderiales</taxon>
        <taxon>Burkholderiaceae</taxon>
        <taxon>Caballeronia</taxon>
    </lineage>
</organism>
<dbReference type="InterPro" id="IPR046847">
    <property type="entry name" value="Xre-like_HTH"/>
</dbReference>
<name>A0A158JFQ0_9BURK</name>
<dbReference type="Pfam" id="PF09722">
    <property type="entry name" value="Xre_MbcA_ParS_C"/>
    <property type="match status" value="1"/>
</dbReference>
<dbReference type="STRING" id="326474.AWB65_06557"/>
<dbReference type="GO" id="GO:0003677">
    <property type="term" value="F:DNA binding"/>
    <property type="evidence" value="ECO:0007669"/>
    <property type="project" value="InterPro"/>
</dbReference>
<feature type="domain" description="Antitoxin Xre-like helix-turn-helix" evidence="2">
    <location>
        <begin position="24"/>
        <end position="85"/>
    </location>
</feature>
<dbReference type="Pfam" id="PF20432">
    <property type="entry name" value="Xre-like-HTH"/>
    <property type="match status" value="1"/>
</dbReference>
<keyword evidence="4" id="KW-1185">Reference proteome</keyword>
<dbReference type="InterPro" id="IPR024467">
    <property type="entry name" value="Xre/MbcA/ParS-like_toxin-bd"/>
</dbReference>
<dbReference type="EMBL" id="FCNW02000092">
    <property type="protein sequence ID" value="SAL67644.1"/>
    <property type="molecule type" value="Genomic_DNA"/>
</dbReference>
<reference evidence="3" key="1">
    <citation type="submission" date="2016-01" db="EMBL/GenBank/DDBJ databases">
        <authorList>
            <person name="Peeters C."/>
        </authorList>
    </citation>
    <scope>NUCLEOTIDE SEQUENCE [LARGE SCALE GENOMIC DNA]</scope>
    <source>
        <strain evidence="3">LMG 22934</strain>
    </source>
</reference>
<evidence type="ECO:0000259" key="1">
    <source>
        <dbReference type="Pfam" id="PF09722"/>
    </source>
</evidence>
<proteinExistence type="predicted"/>
<dbReference type="RefSeq" id="WP_087671009.1">
    <property type="nucleotide sequence ID" value="NZ_FCNW02000092.1"/>
</dbReference>
<evidence type="ECO:0000259" key="2">
    <source>
        <dbReference type="Pfam" id="PF20432"/>
    </source>
</evidence>
<protein>
    <submittedName>
        <fullName evidence="3">Antitoxin</fullName>
    </submittedName>
</protein>
<evidence type="ECO:0000313" key="4">
    <source>
        <dbReference type="Proteomes" id="UP000054977"/>
    </source>
</evidence>
<comment type="caution">
    <text evidence="3">The sequence shown here is derived from an EMBL/GenBank/DDBJ whole genome shotgun (WGS) entry which is preliminary data.</text>
</comment>
<feature type="domain" description="Antitoxin Xre/MbcA/ParS-like toxin-binding" evidence="1">
    <location>
        <begin position="91"/>
        <end position="143"/>
    </location>
</feature>
<sequence>MLLVSPEQIAAVMALTRIPHSVAELDAQVREGLPKSALKEGVEHATRSAEERRALLARIVPEATFKRRRDKLSLDESEKTERLARIVATARYVWDDRGEDDRDAREFLNTAHPLLEGRTPLEVAFTELGARRVEELLWKLFYGLPA</sequence>
<gene>
    <name evidence="3" type="ORF">AWB65_06557</name>
</gene>
<dbReference type="Proteomes" id="UP000054977">
    <property type="component" value="Unassembled WGS sequence"/>
</dbReference>
<dbReference type="OrthoDB" id="118583at2"/>
<evidence type="ECO:0000313" key="3">
    <source>
        <dbReference type="EMBL" id="SAL67644.1"/>
    </source>
</evidence>
<dbReference type="AlphaFoldDB" id="A0A158JFQ0"/>
<dbReference type="NCBIfam" id="TIGR02293">
    <property type="entry name" value="TAS_TIGR02293"/>
    <property type="match status" value="1"/>
</dbReference>
<dbReference type="InterPro" id="IPR011979">
    <property type="entry name" value="Antitox_Xre"/>
</dbReference>
<accession>A0A158JFQ0</accession>